<dbReference type="PANTHER" id="PTHR44042">
    <property type="entry name" value="DUPLICATED HOMEODOMAIN-LIKE SUPERFAMILY PROTEIN-RELATED"/>
    <property type="match status" value="1"/>
</dbReference>
<dbReference type="PANTHER" id="PTHR44042:SF67">
    <property type="entry name" value="MYB-LIKE PROTEIN I"/>
    <property type="match status" value="1"/>
</dbReference>
<dbReference type="Gene3D" id="1.10.10.60">
    <property type="entry name" value="Homeodomain-like"/>
    <property type="match status" value="2"/>
</dbReference>
<feature type="domain" description="HTH myb-type" evidence="9">
    <location>
        <begin position="21"/>
        <end position="78"/>
    </location>
</feature>
<dbReference type="Pfam" id="PF00249">
    <property type="entry name" value="Myb_DNA-binding"/>
    <property type="match status" value="2"/>
</dbReference>
<keyword evidence="6" id="KW-0539">Nucleus</keyword>
<keyword evidence="5" id="KW-0804">Transcription</keyword>
<evidence type="ECO:0000313" key="10">
    <source>
        <dbReference type="EMBL" id="KAG8389792.1"/>
    </source>
</evidence>
<comment type="caution">
    <text evidence="10">The sequence shown here is derived from an EMBL/GenBank/DDBJ whole genome shotgun (WGS) entry which is preliminary data.</text>
</comment>
<dbReference type="AlphaFoldDB" id="A0AAV6YCC0"/>
<organism evidence="10 11">
    <name type="scientific">Buddleja alternifolia</name>
    <dbReference type="NCBI Taxonomy" id="168488"/>
    <lineage>
        <taxon>Eukaryota</taxon>
        <taxon>Viridiplantae</taxon>
        <taxon>Streptophyta</taxon>
        <taxon>Embryophyta</taxon>
        <taxon>Tracheophyta</taxon>
        <taxon>Spermatophyta</taxon>
        <taxon>Magnoliopsida</taxon>
        <taxon>eudicotyledons</taxon>
        <taxon>Gunneridae</taxon>
        <taxon>Pentapetalae</taxon>
        <taxon>asterids</taxon>
        <taxon>lamiids</taxon>
        <taxon>Lamiales</taxon>
        <taxon>Scrophulariaceae</taxon>
        <taxon>Buddlejeae</taxon>
        <taxon>Buddleja</taxon>
    </lineage>
</organism>
<dbReference type="CDD" id="cd00167">
    <property type="entry name" value="SANT"/>
    <property type="match status" value="2"/>
</dbReference>
<dbReference type="PROSITE" id="PS51293">
    <property type="entry name" value="SANT"/>
    <property type="match status" value="1"/>
</dbReference>
<evidence type="ECO:0000313" key="11">
    <source>
        <dbReference type="Proteomes" id="UP000826271"/>
    </source>
</evidence>
<accession>A0AAV6YCC0</accession>
<dbReference type="Proteomes" id="UP000826271">
    <property type="component" value="Unassembled WGS sequence"/>
</dbReference>
<dbReference type="InterPro" id="IPR009057">
    <property type="entry name" value="Homeodomain-like_sf"/>
</dbReference>
<feature type="domain" description="HTH myb-type" evidence="9">
    <location>
        <begin position="115"/>
        <end position="164"/>
    </location>
</feature>
<keyword evidence="2" id="KW-0217">Developmental protein</keyword>
<sequence length="276" mass="30667">MDLDWIFSSCSWLLEDEFALTNPCGGTKWTREEDKAFENALALHSNDAAMWYKIALAVPGKTLEDLKLHYEALLDDVAAIESDKVPLPCYPTNVGVRKRKKKNNSSGTCVRRGIPWTDKEHNRFLQGLKKYGRGDWKSISRCCVKTKSNSQVASHAQKYFKRLNSTNKNGKKSNTNDIKNMAPEIPITGSTAMYGKETSTNDWKPPPSPIPFGGPLFASQMITEAGAAPPGTPDCNMFDLPFASELIEEAGPSDIPSTSEMIDVDMFILPHFLDID</sequence>
<dbReference type="GO" id="GO:0003677">
    <property type="term" value="F:DNA binding"/>
    <property type="evidence" value="ECO:0007669"/>
    <property type="project" value="UniProtKB-KW"/>
</dbReference>
<dbReference type="NCBIfam" id="TIGR01557">
    <property type="entry name" value="myb_SHAQKYF"/>
    <property type="match status" value="1"/>
</dbReference>
<dbReference type="GO" id="GO:0009908">
    <property type="term" value="P:flower development"/>
    <property type="evidence" value="ECO:0007669"/>
    <property type="project" value="UniProtKB-ARBA"/>
</dbReference>
<evidence type="ECO:0000256" key="4">
    <source>
        <dbReference type="ARBA" id="ARBA00023125"/>
    </source>
</evidence>
<feature type="domain" description="Myb-like" evidence="7">
    <location>
        <begin position="115"/>
        <end position="160"/>
    </location>
</feature>
<protein>
    <submittedName>
        <fullName evidence="10">Uncharacterized protein</fullName>
    </submittedName>
</protein>
<dbReference type="SMART" id="SM00717">
    <property type="entry name" value="SANT"/>
    <property type="match status" value="2"/>
</dbReference>
<keyword evidence="11" id="KW-1185">Reference proteome</keyword>
<evidence type="ECO:0000256" key="1">
    <source>
        <dbReference type="ARBA" id="ARBA00004123"/>
    </source>
</evidence>
<evidence type="ECO:0000259" key="9">
    <source>
        <dbReference type="PROSITE" id="PS51294"/>
    </source>
</evidence>
<keyword evidence="4" id="KW-0238">DNA-binding</keyword>
<keyword evidence="3" id="KW-0805">Transcription regulation</keyword>
<gene>
    <name evidence="10" type="ORF">BUALT_Bualt01G0015300</name>
</gene>
<proteinExistence type="predicted"/>
<dbReference type="SUPFAM" id="SSF46689">
    <property type="entry name" value="Homeodomain-like"/>
    <property type="match status" value="2"/>
</dbReference>
<dbReference type="PROSITE" id="PS51294">
    <property type="entry name" value="HTH_MYB"/>
    <property type="match status" value="2"/>
</dbReference>
<dbReference type="FunFam" id="1.10.10.60:FF:000154">
    <property type="entry name" value="Transcription factor SRM1"/>
    <property type="match status" value="1"/>
</dbReference>
<comment type="subcellular location">
    <subcellularLocation>
        <location evidence="1">Nucleus</location>
    </subcellularLocation>
</comment>
<dbReference type="InterPro" id="IPR001005">
    <property type="entry name" value="SANT/Myb"/>
</dbReference>
<evidence type="ECO:0000256" key="2">
    <source>
        <dbReference type="ARBA" id="ARBA00022473"/>
    </source>
</evidence>
<name>A0AAV6YCC0_9LAMI</name>
<dbReference type="InterPro" id="IPR017884">
    <property type="entry name" value="SANT_dom"/>
</dbReference>
<dbReference type="InterPro" id="IPR006447">
    <property type="entry name" value="Myb_dom_plants"/>
</dbReference>
<dbReference type="EMBL" id="WHWC01000001">
    <property type="protein sequence ID" value="KAG8389792.1"/>
    <property type="molecule type" value="Genomic_DNA"/>
</dbReference>
<feature type="domain" description="Myb-like" evidence="7">
    <location>
        <begin position="28"/>
        <end position="74"/>
    </location>
</feature>
<dbReference type="GO" id="GO:0048262">
    <property type="term" value="P:determination of dorsal/ventral asymmetry"/>
    <property type="evidence" value="ECO:0007669"/>
    <property type="project" value="UniProtKB-ARBA"/>
</dbReference>
<evidence type="ECO:0000256" key="5">
    <source>
        <dbReference type="ARBA" id="ARBA00023163"/>
    </source>
</evidence>
<dbReference type="GO" id="GO:0005634">
    <property type="term" value="C:nucleus"/>
    <property type="evidence" value="ECO:0007669"/>
    <property type="project" value="UniProtKB-SubCell"/>
</dbReference>
<dbReference type="FunFam" id="1.10.10.60:FF:000009">
    <property type="entry name" value="transcription factor MYB1R1"/>
    <property type="match status" value="1"/>
</dbReference>
<dbReference type="PROSITE" id="PS50090">
    <property type="entry name" value="MYB_LIKE"/>
    <property type="match status" value="2"/>
</dbReference>
<dbReference type="InterPro" id="IPR017930">
    <property type="entry name" value="Myb_dom"/>
</dbReference>
<evidence type="ECO:0000256" key="6">
    <source>
        <dbReference type="ARBA" id="ARBA00023242"/>
    </source>
</evidence>
<evidence type="ECO:0000256" key="3">
    <source>
        <dbReference type="ARBA" id="ARBA00023015"/>
    </source>
</evidence>
<reference evidence="10" key="1">
    <citation type="submission" date="2019-10" db="EMBL/GenBank/DDBJ databases">
        <authorList>
            <person name="Zhang R."/>
            <person name="Pan Y."/>
            <person name="Wang J."/>
            <person name="Ma R."/>
            <person name="Yu S."/>
        </authorList>
    </citation>
    <scope>NUCLEOTIDE SEQUENCE</scope>
    <source>
        <strain evidence="10">LA-IB0</strain>
        <tissue evidence="10">Leaf</tissue>
    </source>
</reference>
<evidence type="ECO:0000259" key="7">
    <source>
        <dbReference type="PROSITE" id="PS50090"/>
    </source>
</evidence>
<feature type="domain" description="SANT" evidence="8">
    <location>
        <begin position="116"/>
        <end position="164"/>
    </location>
</feature>
<evidence type="ECO:0000259" key="8">
    <source>
        <dbReference type="PROSITE" id="PS51293"/>
    </source>
</evidence>